<dbReference type="SUPFAM" id="SSF56059">
    <property type="entry name" value="Glutathione synthetase ATP-binding domain-like"/>
    <property type="match status" value="1"/>
</dbReference>
<dbReference type="KEGG" id="psyt:DSAG12_02467"/>
<evidence type="ECO:0000256" key="2">
    <source>
        <dbReference type="ARBA" id="ARBA00022490"/>
    </source>
</evidence>
<dbReference type="Pfam" id="PF24948">
    <property type="entry name" value="Citrate_synth_N"/>
    <property type="match status" value="1"/>
</dbReference>
<dbReference type="GO" id="GO:0006629">
    <property type="term" value="P:lipid metabolic process"/>
    <property type="evidence" value="ECO:0007669"/>
    <property type="project" value="UniProtKB-KW"/>
</dbReference>
<name>A0A5B9DCM9_9ARCH</name>
<keyword evidence="7" id="KW-0443">Lipid metabolism</keyword>
<keyword evidence="4" id="KW-0808">Transferase</keyword>
<dbReference type="InterPro" id="IPR056749">
    <property type="entry name" value="Citrate_synth_N"/>
</dbReference>
<gene>
    <name evidence="12" type="ORF">DSAG12_02467</name>
</gene>
<evidence type="ECO:0000313" key="12">
    <source>
        <dbReference type="EMBL" id="QEE16637.1"/>
    </source>
</evidence>
<protein>
    <submittedName>
        <fullName evidence="12">ATP citrate lyase citrate-binding domain-containing protein</fullName>
    </submittedName>
</protein>
<dbReference type="Gene3D" id="3.30.470.110">
    <property type="match status" value="1"/>
</dbReference>
<dbReference type="AlphaFoldDB" id="A0A5B9DCM9"/>
<dbReference type="Pfam" id="PF16114">
    <property type="entry name" value="Citrate_bind"/>
    <property type="match status" value="1"/>
</dbReference>
<accession>A0A5B9DCM9</accession>
<evidence type="ECO:0000256" key="8">
    <source>
        <dbReference type="ARBA" id="ARBA00023315"/>
    </source>
</evidence>
<reference evidence="12 13" key="2">
    <citation type="journal article" date="2024" name="Int. J. Syst. Evol. Microbiol.">
        <title>Promethearchaeum syntrophicum gen. nov., sp. nov., an anaerobic, obligately syntrophic archaeon, the first isolate of the lineage 'Asgard' archaea, and proposal of the new archaeal phylum Promethearchaeota phyl. nov. and kingdom Promethearchaeati regn. nov.</title>
        <authorList>
            <person name="Imachi H."/>
            <person name="Nobu M.K."/>
            <person name="Kato S."/>
            <person name="Takaki Y."/>
            <person name="Miyazaki M."/>
            <person name="Miyata M."/>
            <person name="Ogawara M."/>
            <person name="Saito Y."/>
            <person name="Sakai S."/>
            <person name="Tahara Y.O."/>
            <person name="Takano Y."/>
            <person name="Tasumi E."/>
            <person name="Uematsu K."/>
            <person name="Yoshimura T."/>
            <person name="Itoh T."/>
            <person name="Ohkuma M."/>
            <person name="Takai K."/>
        </authorList>
    </citation>
    <scope>NUCLEOTIDE SEQUENCE [LARGE SCALE GENOMIC DNA]</scope>
    <source>
        <strain evidence="12 13">MK-D1</strain>
    </source>
</reference>
<evidence type="ECO:0000256" key="3">
    <source>
        <dbReference type="ARBA" id="ARBA00022516"/>
    </source>
</evidence>
<reference evidence="12 13" key="1">
    <citation type="journal article" date="2020" name="Nature">
        <title>Isolation of an archaeon at the prokaryote-eukaryote interface.</title>
        <authorList>
            <person name="Imachi H."/>
            <person name="Nobu M.K."/>
            <person name="Nakahara N."/>
            <person name="Morono Y."/>
            <person name="Ogawara M."/>
            <person name="Takaki Y."/>
            <person name="Takano Y."/>
            <person name="Uematsu K."/>
            <person name="Ikuta T."/>
            <person name="Ito M."/>
            <person name="Matsui Y."/>
            <person name="Miyazaki M."/>
            <person name="Murata K."/>
            <person name="Saito Y."/>
            <person name="Sakai S."/>
            <person name="Song C."/>
            <person name="Tasumi E."/>
            <person name="Yamanaka Y."/>
            <person name="Yamaguchi T."/>
            <person name="Kamagata Y."/>
            <person name="Tamaki H."/>
            <person name="Takai K."/>
        </authorList>
    </citation>
    <scope>NUCLEOTIDE SEQUENCE [LARGE SCALE GENOMIC DNA]</scope>
    <source>
        <strain evidence="12 13">MK-D1</strain>
    </source>
</reference>
<dbReference type="PANTHER" id="PTHR11815">
    <property type="entry name" value="SUCCINYL-COA SYNTHETASE BETA CHAIN"/>
    <property type="match status" value="1"/>
</dbReference>
<dbReference type="Gene3D" id="3.40.50.261">
    <property type="entry name" value="Succinyl-CoA synthetase domains"/>
    <property type="match status" value="1"/>
</dbReference>
<feature type="domain" description="ATP-citrate synthase citrate-binding" evidence="10">
    <location>
        <begin position="247"/>
        <end position="424"/>
    </location>
</feature>
<dbReference type="SUPFAM" id="SSF52210">
    <property type="entry name" value="Succinyl-CoA synthetase domains"/>
    <property type="match status" value="1"/>
</dbReference>
<comment type="subcellular location">
    <subcellularLocation>
        <location evidence="1">Cytoplasm</location>
    </subcellularLocation>
</comment>
<evidence type="ECO:0000259" key="10">
    <source>
        <dbReference type="Pfam" id="PF16114"/>
    </source>
</evidence>
<dbReference type="GeneID" id="41330452"/>
<keyword evidence="13" id="KW-1185">Reference proteome</keyword>
<keyword evidence="2" id="KW-0963">Cytoplasm</keyword>
<evidence type="ECO:0000259" key="11">
    <source>
        <dbReference type="Pfam" id="PF24948"/>
    </source>
</evidence>
<evidence type="ECO:0000256" key="4">
    <source>
        <dbReference type="ARBA" id="ARBA00022679"/>
    </source>
</evidence>
<dbReference type="GO" id="GO:0006099">
    <property type="term" value="P:tricarboxylic acid cycle"/>
    <property type="evidence" value="ECO:0007669"/>
    <property type="project" value="TreeGrafter"/>
</dbReference>
<dbReference type="GO" id="GO:0042709">
    <property type="term" value="C:succinate-CoA ligase complex"/>
    <property type="evidence" value="ECO:0007669"/>
    <property type="project" value="TreeGrafter"/>
</dbReference>
<dbReference type="InterPro" id="IPR032263">
    <property type="entry name" value="Citrate-bd"/>
</dbReference>
<comment type="catalytic activity">
    <reaction evidence="9">
        <text>oxaloacetate + acetyl-CoA + ADP + phosphate = citrate + ATP + CoA</text>
        <dbReference type="Rhea" id="RHEA:21160"/>
        <dbReference type="ChEBI" id="CHEBI:16452"/>
        <dbReference type="ChEBI" id="CHEBI:16947"/>
        <dbReference type="ChEBI" id="CHEBI:30616"/>
        <dbReference type="ChEBI" id="CHEBI:43474"/>
        <dbReference type="ChEBI" id="CHEBI:57287"/>
        <dbReference type="ChEBI" id="CHEBI:57288"/>
        <dbReference type="ChEBI" id="CHEBI:456216"/>
        <dbReference type="EC" id="2.3.3.8"/>
    </reaction>
</comment>
<dbReference type="PANTHER" id="PTHR11815:SF10">
    <property type="entry name" value="SUCCINATE--COA LIGASE [GDP-FORMING] SUBUNIT BETA, MITOCHONDRIAL"/>
    <property type="match status" value="1"/>
</dbReference>
<evidence type="ECO:0000313" key="13">
    <source>
        <dbReference type="Proteomes" id="UP000321408"/>
    </source>
</evidence>
<evidence type="ECO:0000256" key="9">
    <source>
        <dbReference type="ARBA" id="ARBA00047593"/>
    </source>
</evidence>
<evidence type="ECO:0000256" key="7">
    <source>
        <dbReference type="ARBA" id="ARBA00023098"/>
    </source>
</evidence>
<feature type="domain" description="ATP-citrate synthase ATP-grasp" evidence="11">
    <location>
        <begin position="2"/>
        <end position="231"/>
    </location>
</feature>
<dbReference type="GO" id="GO:0004775">
    <property type="term" value="F:succinate-CoA ligase (ADP-forming) activity"/>
    <property type="evidence" value="ECO:0007669"/>
    <property type="project" value="TreeGrafter"/>
</dbReference>
<dbReference type="GO" id="GO:0003878">
    <property type="term" value="F:ATP citrate synthase activity"/>
    <property type="evidence" value="ECO:0007669"/>
    <property type="project" value="UniProtKB-EC"/>
</dbReference>
<keyword evidence="3" id="KW-0444">Lipid biosynthesis</keyword>
<keyword evidence="8" id="KW-0012">Acyltransferase</keyword>
<evidence type="ECO:0000256" key="1">
    <source>
        <dbReference type="ARBA" id="ARBA00004496"/>
    </source>
</evidence>
<dbReference type="GO" id="GO:0005524">
    <property type="term" value="F:ATP binding"/>
    <property type="evidence" value="ECO:0007669"/>
    <property type="project" value="UniProtKB-KW"/>
</dbReference>
<sequence>MASKPIYEYDGKKLIASELPKYFPEFEFHGKLAVLTPDTDIDKLAKELPWLKTDKLVAKPDQLFGKRGKANLLLLDADLKQLKAFAAEKLNKTFEISGKKGTLTRLLVEPFIPHDTEYYISITSDRDNDIVHFSLEGGIFVEENWDKVTHIPIPFDSDIDSFDFAGKLPDVGDYSDVLIPFVKALLHVYQDQDFTFLEINPFAITSKKEIIPLDLKSRLDNTAYFLHSNTWNNSENPVEFPGGFGQELSKEEEYIDELDSKTGASLKFKLLNPDGRIWTLLSGGGASVIFTDTIADLGFGGELANYGEYSGNPSREYTELYAGAIIDLMTKNPAPNNKPKYLFIAGGIANFTNVKATFLGIVSVFRKKVDQLKKANVKIYVRRGGPYEKEGLQLMKDIGKELDLPIEVHDRYTPLTRIVPLAMKGDK</sequence>
<dbReference type="EMBL" id="CP042905">
    <property type="protein sequence ID" value="QEE16637.1"/>
    <property type="molecule type" value="Genomic_DNA"/>
</dbReference>
<organism evidence="12 13">
    <name type="scientific">Promethearchaeum syntrophicum</name>
    <dbReference type="NCBI Taxonomy" id="2594042"/>
    <lineage>
        <taxon>Archaea</taxon>
        <taxon>Promethearchaeati</taxon>
        <taxon>Promethearchaeota</taxon>
        <taxon>Promethearchaeia</taxon>
        <taxon>Promethearchaeales</taxon>
        <taxon>Promethearchaeaceae</taxon>
        <taxon>Promethearchaeum</taxon>
    </lineage>
</organism>
<evidence type="ECO:0000256" key="5">
    <source>
        <dbReference type="ARBA" id="ARBA00022741"/>
    </source>
</evidence>
<dbReference type="FunFam" id="3.40.50.261:FF:000008">
    <property type="entry name" value="ATP-citrate synthase alpha chain protein"/>
    <property type="match status" value="1"/>
</dbReference>
<dbReference type="InterPro" id="IPR016102">
    <property type="entry name" value="Succinyl-CoA_synth-like"/>
</dbReference>
<dbReference type="Proteomes" id="UP000321408">
    <property type="component" value="Chromosome"/>
</dbReference>
<evidence type="ECO:0000256" key="6">
    <source>
        <dbReference type="ARBA" id="ARBA00022840"/>
    </source>
</evidence>
<keyword evidence="5" id="KW-0547">Nucleotide-binding</keyword>
<keyword evidence="12" id="KW-0456">Lyase</keyword>
<keyword evidence="6" id="KW-0067">ATP-binding</keyword>
<dbReference type="OrthoDB" id="146449at2157"/>
<dbReference type="RefSeq" id="WP_147663531.1">
    <property type="nucleotide sequence ID" value="NZ_CP042905.2"/>
</dbReference>
<proteinExistence type="predicted"/>
<dbReference type="GO" id="GO:0006104">
    <property type="term" value="P:succinyl-CoA metabolic process"/>
    <property type="evidence" value="ECO:0007669"/>
    <property type="project" value="TreeGrafter"/>
</dbReference>